<protein>
    <recommendedName>
        <fullName evidence="2">Aminoglycoside phosphotransferase domain-containing protein</fullName>
    </recommendedName>
</protein>
<dbReference type="PANTHER" id="PTHR21064:SF6">
    <property type="entry name" value="AMINOGLYCOSIDE PHOSPHOTRANSFERASE DOMAIN-CONTAINING PROTEIN"/>
    <property type="match status" value="1"/>
</dbReference>
<reference evidence="3 4" key="1">
    <citation type="submission" date="2019-04" db="EMBL/GenBank/DDBJ databases">
        <title>Microbes associate with the intestines of laboratory mice.</title>
        <authorList>
            <person name="Navarre W."/>
            <person name="Wong E."/>
            <person name="Huang K.C."/>
            <person name="Tropini C."/>
            <person name="Ng K."/>
            <person name="Yu B."/>
        </authorList>
    </citation>
    <scope>NUCLEOTIDE SEQUENCE [LARGE SCALE GENOMIC DNA]</scope>
    <source>
        <strain evidence="3 4">NM87_A27A</strain>
    </source>
</reference>
<comment type="similarity">
    <text evidence="1">Belongs to the pseudomonas-type ThrB family.</text>
</comment>
<evidence type="ECO:0000259" key="2">
    <source>
        <dbReference type="Pfam" id="PF01636"/>
    </source>
</evidence>
<name>A0A4S4F7Z0_9BIFI</name>
<dbReference type="InterPro" id="IPR050249">
    <property type="entry name" value="Pseudomonas-type_ThrB"/>
</dbReference>
<dbReference type="InterPro" id="IPR002575">
    <property type="entry name" value="Aminoglycoside_PTrfase"/>
</dbReference>
<dbReference type="AlphaFoldDB" id="A0A4S4F7Z0"/>
<feature type="domain" description="Aminoglycoside phosphotransferase" evidence="2">
    <location>
        <begin position="118"/>
        <end position="372"/>
    </location>
</feature>
<gene>
    <name evidence="3" type="ORF">E5991_04995</name>
</gene>
<evidence type="ECO:0000256" key="1">
    <source>
        <dbReference type="ARBA" id="ARBA00038240"/>
    </source>
</evidence>
<evidence type="ECO:0000313" key="3">
    <source>
        <dbReference type="EMBL" id="THG25938.1"/>
    </source>
</evidence>
<dbReference type="Pfam" id="PF01636">
    <property type="entry name" value="APH"/>
    <property type="match status" value="1"/>
</dbReference>
<dbReference type="InterPro" id="IPR011009">
    <property type="entry name" value="Kinase-like_dom_sf"/>
</dbReference>
<organism evidence="3 4">
    <name type="scientific">Bifidobacterium pseudolongum</name>
    <dbReference type="NCBI Taxonomy" id="1694"/>
    <lineage>
        <taxon>Bacteria</taxon>
        <taxon>Bacillati</taxon>
        <taxon>Actinomycetota</taxon>
        <taxon>Actinomycetes</taxon>
        <taxon>Bifidobacteriales</taxon>
        <taxon>Bifidobacteriaceae</taxon>
        <taxon>Bifidobacterium</taxon>
    </lineage>
</organism>
<dbReference type="EMBL" id="SSTF01000012">
    <property type="protein sequence ID" value="THG25938.1"/>
    <property type="molecule type" value="Genomic_DNA"/>
</dbReference>
<dbReference type="GO" id="GO:0009088">
    <property type="term" value="P:threonine biosynthetic process"/>
    <property type="evidence" value="ECO:0007669"/>
    <property type="project" value="TreeGrafter"/>
</dbReference>
<sequence>MCCRGPWSPACSCGCCIEGLPVLARWIVLRADGLRSRPRRRSLPIRKPDWRKPISCGACAMDNPENNAQLDIVQQRWRDITLPEARRVLLALAEPLSASALISCSARPTAAGAMVATDCGNVYIKRYHASVRDACTIHPYQRYVAWLAGHGMNVMPFLPFDAARHRGADGCTFTVGSYVYEVCAQAPGEDRYAHALTWDPPATLDEARGLGETMARIALASRGFDEPRAARPDPYQNRFGLFAAGDFDEEFDGWLDARPSVRRYLERTGPDWRRDLEPYRAYMRHVAPRYGELPESWTHGDPHVSNMLWKGHAPSSVIDFGLADRNTALFDLVEAIERNAIQFVQIMDGQTDACRSDVARAIIEGYERLRPLSDVERDVLPWMLPLAQAEASLNWIAYFVDGPMRDEDADWCYDTAFNAHAAWFGTPDGRRFLDDVRRAL</sequence>
<dbReference type="Gene3D" id="3.90.1200.10">
    <property type="match status" value="1"/>
</dbReference>
<evidence type="ECO:0000313" key="4">
    <source>
        <dbReference type="Proteomes" id="UP000306798"/>
    </source>
</evidence>
<proteinExistence type="inferred from homology"/>
<comment type="caution">
    <text evidence="3">The sequence shown here is derived from an EMBL/GenBank/DDBJ whole genome shotgun (WGS) entry which is preliminary data.</text>
</comment>
<dbReference type="PANTHER" id="PTHR21064">
    <property type="entry name" value="AMINOGLYCOSIDE PHOSPHOTRANSFERASE DOMAIN-CONTAINING PROTEIN-RELATED"/>
    <property type="match status" value="1"/>
</dbReference>
<dbReference type="Proteomes" id="UP000306798">
    <property type="component" value="Unassembled WGS sequence"/>
</dbReference>
<accession>A0A4S4F7Z0</accession>
<dbReference type="GO" id="GO:0004413">
    <property type="term" value="F:homoserine kinase activity"/>
    <property type="evidence" value="ECO:0007669"/>
    <property type="project" value="TreeGrafter"/>
</dbReference>
<dbReference type="SUPFAM" id="SSF56112">
    <property type="entry name" value="Protein kinase-like (PK-like)"/>
    <property type="match status" value="1"/>
</dbReference>